<dbReference type="InterPro" id="IPR021395">
    <property type="entry name" value="DUF3035"/>
</dbReference>
<dbReference type="AlphaFoldDB" id="A0A3N1LP69"/>
<dbReference type="EMBL" id="RJKX01000014">
    <property type="protein sequence ID" value="ROP91015.1"/>
    <property type="molecule type" value="Genomic_DNA"/>
</dbReference>
<accession>A0A3N1LP69</accession>
<keyword evidence="1" id="KW-0812">Transmembrane</keyword>
<name>A0A3N1LP69_9PROT</name>
<organism evidence="2 3">
    <name type="scientific">Stella humosa</name>
    <dbReference type="NCBI Taxonomy" id="94"/>
    <lineage>
        <taxon>Bacteria</taxon>
        <taxon>Pseudomonadati</taxon>
        <taxon>Pseudomonadota</taxon>
        <taxon>Alphaproteobacteria</taxon>
        <taxon>Rhodospirillales</taxon>
        <taxon>Stellaceae</taxon>
        <taxon>Stella</taxon>
    </lineage>
</organism>
<proteinExistence type="predicted"/>
<evidence type="ECO:0000313" key="3">
    <source>
        <dbReference type="Proteomes" id="UP000278222"/>
    </source>
</evidence>
<keyword evidence="1" id="KW-0472">Membrane</keyword>
<sequence>MSEQAKCYGISGVTRVGILAMVALAMGACGNLRQQMGLDKQTPDEFRIVARPPLSLPPDYALRPPQPGAARPQEATVVDRAKQTVFRIEPSAAAPTRELPAGASAGESVLLRQAGADRADPNIREVLTKEGVGAEQPERGVVERLAFWRSAPEAGVVVDPQREAQRLRENQALGRPVTEGETAVIRRRRRGLFEGIL</sequence>
<dbReference type="RefSeq" id="WP_179955425.1">
    <property type="nucleotide sequence ID" value="NZ_AP019700.1"/>
</dbReference>
<protein>
    <submittedName>
        <fullName evidence="2">Beta-barrel assembly complex subunit BamF</fullName>
    </submittedName>
</protein>
<keyword evidence="1" id="KW-1133">Transmembrane helix</keyword>
<dbReference type="PROSITE" id="PS51257">
    <property type="entry name" value="PROKAR_LIPOPROTEIN"/>
    <property type="match status" value="1"/>
</dbReference>
<dbReference type="Pfam" id="PF11233">
    <property type="entry name" value="DUF3035"/>
    <property type="match status" value="1"/>
</dbReference>
<gene>
    <name evidence="2" type="ORF">EDC65_2875</name>
</gene>
<keyword evidence="3" id="KW-1185">Reference proteome</keyword>
<reference evidence="2 3" key="1">
    <citation type="submission" date="2018-11" db="EMBL/GenBank/DDBJ databases">
        <title>Genomic Encyclopedia of Type Strains, Phase IV (KMG-IV): sequencing the most valuable type-strain genomes for metagenomic binning, comparative biology and taxonomic classification.</title>
        <authorList>
            <person name="Goeker M."/>
        </authorList>
    </citation>
    <scope>NUCLEOTIDE SEQUENCE [LARGE SCALE GENOMIC DNA]</scope>
    <source>
        <strain evidence="2 3">DSM 5900</strain>
    </source>
</reference>
<evidence type="ECO:0000256" key="1">
    <source>
        <dbReference type="SAM" id="Phobius"/>
    </source>
</evidence>
<comment type="caution">
    <text evidence="2">The sequence shown here is derived from an EMBL/GenBank/DDBJ whole genome shotgun (WGS) entry which is preliminary data.</text>
</comment>
<evidence type="ECO:0000313" key="2">
    <source>
        <dbReference type="EMBL" id="ROP91015.1"/>
    </source>
</evidence>
<dbReference type="Proteomes" id="UP000278222">
    <property type="component" value="Unassembled WGS sequence"/>
</dbReference>
<feature type="transmembrane region" description="Helical" evidence="1">
    <location>
        <begin position="12"/>
        <end position="32"/>
    </location>
</feature>